<dbReference type="Proteomes" id="UP001241748">
    <property type="component" value="Unassembled WGS sequence"/>
</dbReference>
<keyword evidence="2" id="KW-1185">Reference proteome</keyword>
<name>A0ABV4YSB1_9BACI</name>
<comment type="caution">
    <text evidence="1">The sequence shown here is derived from an EMBL/GenBank/DDBJ whole genome shotgun (WGS) entry which is preliminary data.</text>
</comment>
<reference evidence="1 2" key="1">
    <citation type="submission" date="2024-05" db="EMBL/GenBank/DDBJ databases">
        <authorList>
            <person name="Venkateswaran K."/>
        </authorList>
    </citation>
    <scope>NUCLEOTIDE SEQUENCE [LARGE SCALE GENOMIC DNA]</scope>
    <source>
        <strain evidence="1 2">179-C4-2-HS</strain>
    </source>
</reference>
<organism evidence="1 2">
    <name type="scientific">Neobacillus driksii</name>
    <dbReference type="NCBI Taxonomy" id="3035913"/>
    <lineage>
        <taxon>Bacteria</taxon>
        <taxon>Bacillati</taxon>
        <taxon>Bacillota</taxon>
        <taxon>Bacilli</taxon>
        <taxon>Bacillales</taxon>
        <taxon>Bacillaceae</taxon>
        <taxon>Neobacillus</taxon>
    </lineage>
</organism>
<proteinExistence type="predicted"/>
<evidence type="ECO:0000313" key="2">
    <source>
        <dbReference type="Proteomes" id="UP001241748"/>
    </source>
</evidence>
<accession>A0ABV4YSB1</accession>
<sequence>MALRKLLKKLEKYTLLFTFELVYRHGIRMKDLVHAHKNNYDKNTHSFTINQDLIKVDEDIHQLIIEHDVIPDRKLLVTTFNDRITEIKKWFGREYFIYKDIYQTHKLHYLPCPICETPTKNSPSLWAILEYAEDDSQWLVCKSCALRGEI</sequence>
<gene>
    <name evidence="1" type="ORF">P5G62_010115</name>
</gene>
<protein>
    <submittedName>
        <fullName evidence="1">Uncharacterized protein</fullName>
    </submittedName>
</protein>
<evidence type="ECO:0000313" key="1">
    <source>
        <dbReference type="EMBL" id="MFB3167463.1"/>
    </source>
</evidence>
<dbReference type="EMBL" id="JAROBZ020000001">
    <property type="protein sequence ID" value="MFB3167463.1"/>
    <property type="molecule type" value="Genomic_DNA"/>
</dbReference>
<dbReference type="RefSeq" id="WP_306074995.1">
    <property type="nucleotide sequence ID" value="NZ_JAROBZ020000001.1"/>
</dbReference>